<keyword evidence="7" id="KW-0131">Cell cycle</keyword>
<dbReference type="SMART" id="SM00382">
    <property type="entry name" value="AAA"/>
    <property type="match status" value="1"/>
</dbReference>
<dbReference type="PANTHER" id="PTHR46765:SF1">
    <property type="entry name" value="P-LOOP CONTAINING NUCLEOSIDE TRIPHOSPHATE HYDROLASES SUPERFAMILY PROTEIN"/>
    <property type="match status" value="1"/>
</dbReference>
<keyword evidence="5" id="KW-0238">DNA-binding</keyword>
<keyword evidence="11" id="KW-1185">Reference proteome</keyword>
<organism evidence="10 11">
    <name type="scientific">Rickenella mellea</name>
    <dbReference type="NCBI Taxonomy" id="50990"/>
    <lineage>
        <taxon>Eukaryota</taxon>
        <taxon>Fungi</taxon>
        <taxon>Dikarya</taxon>
        <taxon>Basidiomycota</taxon>
        <taxon>Agaricomycotina</taxon>
        <taxon>Agaricomycetes</taxon>
        <taxon>Hymenochaetales</taxon>
        <taxon>Rickenellaceae</taxon>
        <taxon>Rickenella</taxon>
    </lineage>
</organism>
<evidence type="ECO:0000313" key="11">
    <source>
        <dbReference type="Proteomes" id="UP000294933"/>
    </source>
</evidence>
<evidence type="ECO:0000256" key="4">
    <source>
        <dbReference type="ARBA" id="ARBA00022840"/>
    </source>
</evidence>
<dbReference type="GO" id="GO:0003677">
    <property type="term" value="F:DNA binding"/>
    <property type="evidence" value="ECO:0007669"/>
    <property type="project" value="UniProtKB-KW"/>
</dbReference>
<dbReference type="SUPFAM" id="SSF52540">
    <property type="entry name" value="P-loop containing nucleoside triphosphate hydrolases"/>
    <property type="match status" value="1"/>
</dbReference>
<dbReference type="GO" id="GO:0005524">
    <property type="term" value="F:ATP binding"/>
    <property type="evidence" value="ECO:0007669"/>
    <property type="project" value="UniProtKB-KW"/>
</dbReference>
<proteinExistence type="inferred from homology"/>
<keyword evidence="6" id="KW-0539">Nucleus</keyword>
<comment type="similarity">
    <text evidence="8">Belongs to the activator 1 small subunits family. CTF18 subfamily.</text>
</comment>
<protein>
    <submittedName>
        <fullName evidence="10">P-loop containing nucleoside triphosphate hydrolase protein</fullName>
    </submittedName>
</protein>
<dbReference type="CDD" id="cd00009">
    <property type="entry name" value="AAA"/>
    <property type="match status" value="1"/>
</dbReference>
<accession>A0A4Y7QDR6</accession>
<dbReference type="STRING" id="50990.A0A4Y7QDR6"/>
<feature type="domain" description="AAA+ ATPase" evidence="9">
    <location>
        <begin position="124"/>
        <end position="287"/>
    </location>
</feature>
<dbReference type="Pfam" id="PF00004">
    <property type="entry name" value="AAA"/>
    <property type="match status" value="1"/>
</dbReference>
<name>A0A4Y7QDR6_9AGAM</name>
<sequence length="719" mass="80675">MGRLFILSENQTVAGLGRSTAGLLETPVHKLKEQLSEETAIRLSRPVAAQAAAVATGTLDDQLWVDRYRPKRFMELLGDERVHRETMSWLKEWDYCVFGKRRGLKAKKPSEENPLYRDEYRRPQEKILLLSGPPGLGKTTLAHVIAHQAGYDVLEINASDARSGQVVDDRIKPALETGSAVGSKRPVCVVIDEIDGATGAGDGGAGFVFKLISLTFDRGKKRNRAGEKRDSKGKRPLLRPIICICNDLYASSLTKLRQHSHIVRFTRPADIYLSKRLREICDIEGLRADSRALTALVGLSRGDIRGCLNVLQFIKGKNQDVTENVLREAAAGMKEGDGSFTTVLGNLFAPLSKKRVKDLAMNELDESRYVGRLSRDLEASDSLDKIAWGCLEHYTNLRQSDPSLMRHQKANDWLTTYDILSGTMWSEREFAIMPYLTYMLVPFYPLFQERGGGRVDRPKAGWENSVKTKANEEIYKSLARCVRTTSNNQSVVYRHLMSNDILQLEFAPLINRIISPPLRPVNSQVIKPVERALLQRLVEIMVSLELRFVQETAEDGQLVYRLDPPIDVFVTYDGKRAADIPVSRYATRHLVAGEIDALLIARQAEAVEKGKTKTLDFFRGATTHEEADEVETPESRDIDGKLMKSNEAQTSQAKKRPADKIDIADKPPVDFFGRPIVMQTHTTADIPGERPQKKFRVSYRFNEGNSAAVRKPVKVAAFL</sequence>
<comment type="subcellular location">
    <subcellularLocation>
        <location evidence="1">Nucleus</location>
    </subcellularLocation>
</comment>
<dbReference type="InterPro" id="IPR003593">
    <property type="entry name" value="AAA+_ATPase"/>
</dbReference>
<keyword evidence="10" id="KW-0378">Hydrolase</keyword>
<dbReference type="EMBL" id="ML170165">
    <property type="protein sequence ID" value="TDL25010.1"/>
    <property type="molecule type" value="Genomic_DNA"/>
</dbReference>
<dbReference type="InterPro" id="IPR053016">
    <property type="entry name" value="CTF18-RFC_complex"/>
</dbReference>
<evidence type="ECO:0000256" key="8">
    <source>
        <dbReference type="ARBA" id="ARBA00043975"/>
    </source>
</evidence>
<keyword evidence="3" id="KW-0547">Nucleotide-binding</keyword>
<dbReference type="GO" id="GO:0006260">
    <property type="term" value="P:DNA replication"/>
    <property type="evidence" value="ECO:0007669"/>
    <property type="project" value="UniProtKB-KW"/>
</dbReference>
<evidence type="ECO:0000313" key="10">
    <source>
        <dbReference type="EMBL" id="TDL25010.1"/>
    </source>
</evidence>
<evidence type="ECO:0000256" key="7">
    <source>
        <dbReference type="ARBA" id="ARBA00023306"/>
    </source>
</evidence>
<evidence type="ECO:0000259" key="9">
    <source>
        <dbReference type="SMART" id="SM00382"/>
    </source>
</evidence>
<dbReference type="InterPro" id="IPR047854">
    <property type="entry name" value="RFC_lid"/>
</dbReference>
<evidence type="ECO:0000256" key="1">
    <source>
        <dbReference type="ARBA" id="ARBA00004123"/>
    </source>
</evidence>
<dbReference type="InterPro" id="IPR003959">
    <property type="entry name" value="ATPase_AAA_core"/>
</dbReference>
<evidence type="ECO:0000256" key="5">
    <source>
        <dbReference type="ARBA" id="ARBA00023125"/>
    </source>
</evidence>
<gene>
    <name evidence="10" type="ORF">BD410DRAFT_813844</name>
</gene>
<keyword evidence="4" id="KW-0067">ATP-binding</keyword>
<dbReference type="GO" id="GO:0016887">
    <property type="term" value="F:ATP hydrolysis activity"/>
    <property type="evidence" value="ECO:0007669"/>
    <property type="project" value="InterPro"/>
</dbReference>
<dbReference type="Gene3D" id="3.40.50.300">
    <property type="entry name" value="P-loop containing nucleotide triphosphate hydrolases"/>
    <property type="match status" value="1"/>
</dbReference>
<dbReference type="AlphaFoldDB" id="A0A4Y7QDR6"/>
<evidence type="ECO:0000256" key="6">
    <source>
        <dbReference type="ARBA" id="ARBA00023242"/>
    </source>
</evidence>
<dbReference type="OrthoDB" id="2195431at2759"/>
<reference evidence="10 11" key="1">
    <citation type="submission" date="2018-06" db="EMBL/GenBank/DDBJ databases">
        <title>A transcriptomic atlas of mushroom development highlights an independent origin of complex multicellularity.</title>
        <authorList>
            <consortium name="DOE Joint Genome Institute"/>
            <person name="Krizsan K."/>
            <person name="Almasi E."/>
            <person name="Merenyi Z."/>
            <person name="Sahu N."/>
            <person name="Viragh M."/>
            <person name="Koszo T."/>
            <person name="Mondo S."/>
            <person name="Kiss B."/>
            <person name="Balint B."/>
            <person name="Kues U."/>
            <person name="Barry K."/>
            <person name="Hegedus J.C."/>
            <person name="Henrissat B."/>
            <person name="Johnson J."/>
            <person name="Lipzen A."/>
            <person name="Ohm R."/>
            <person name="Nagy I."/>
            <person name="Pangilinan J."/>
            <person name="Yan J."/>
            <person name="Xiong Y."/>
            <person name="Grigoriev I.V."/>
            <person name="Hibbett D.S."/>
            <person name="Nagy L.G."/>
        </authorList>
    </citation>
    <scope>NUCLEOTIDE SEQUENCE [LARGE SCALE GENOMIC DNA]</scope>
    <source>
        <strain evidence="10 11">SZMC22713</strain>
    </source>
</reference>
<dbReference type="GO" id="GO:0005634">
    <property type="term" value="C:nucleus"/>
    <property type="evidence" value="ECO:0007669"/>
    <property type="project" value="UniProtKB-SubCell"/>
</dbReference>
<dbReference type="VEuPathDB" id="FungiDB:BD410DRAFT_813844"/>
<dbReference type="PANTHER" id="PTHR46765">
    <property type="entry name" value="P-LOOP CONTAINING NUCLEOSIDE TRIPHOSPHATE HYDROLASES SUPERFAMILY PROTEIN"/>
    <property type="match status" value="1"/>
</dbReference>
<dbReference type="Proteomes" id="UP000294933">
    <property type="component" value="Unassembled WGS sequence"/>
</dbReference>
<evidence type="ECO:0000256" key="3">
    <source>
        <dbReference type="ARBA" id="ARBA00022741"/>
    </source>
</evidence>
<dbReference type="InterPro" id="IPR027417">
    <property type="entry name" value="P-loop_NTPase"/>
</dbReference>
<keyword evidence="2" id="KW-0235">DNA replication</keyword>
<dbReference type="Gene3D" id="1.10.8.60">
    <property type="match status" value="1"/>
</dbReference>
<dbReference type="CDD" id="cd18140">
    <property type="entry name" value="HLD_clamp_RFC"/>
    <property type="match status" value="1"/>
</dbReference>
<evidence type="ECO:0000256" key="2">
    <source>
        <dbReference type="ARBA" id="ARBA00022705"/>
    </source>
</evidence>